<dbReference type="InterPro" id="IPR024191">
    <property type="entry name" value="Peptidase_M61"/>
</dbReference>
<dbReference type="PIRSF" id="PIRSF016493">
    <property type="entry name" value="Glycyl_aminpptds"/>
    <property type="match status" value="1"/>
</dbReference>
<organism evidence="5 6">
    <name type="scientific">Dyadobacter frigoris</name>
    <dbReference type="NCBI Taxonomy" id="2576211"/>
    <lineage>
        <taxon>Bacteria</taxon>
        <taxon>Pseudomonadati</taxon>
        <taxon>Bacteroidota</taxon>
        <taxon>Cytophagia</taxon>
        <taxon>Cytophagales</taxon>
        <taxon>Spirosomataceae</taxon>
        <taxon>Dyadobacter</taxon>
    </lineage>
</organism>
<evidence type="ECO:0000256" key="1">
    <source>
        <dbReference type="SAM" id="SignalP"/>
    </source>
</evidence>
<dbReference type="InterPro" id="IPR007963">
    <property type="entry name" value="Peptidase_M61_catalytic"/>
</dbReference>
<feature type="signal peptide" evidence="1">
    <location>
        <begin position="1"/>
        <end position="19"/>
    </location>
</feature>
<dbReference type="Pfam" id="PF05299">
    <property type="entry name" value="Peptidase_M61"/>
    <property type="match status" value="1"/>
</dbReference>
<dbReference type="Gene3D" id="2.30.42.10">
    <property type="match status" value="1"/>
</dbReference>
<proteinExistence type="predicted"/>
<dbReference type="Pfam" id="PF17899">
    <property type="entry name" value="Peptidase_M61_N"/>
    <property type="match status" value="1"/>
</dbReference>
<gene>
    <name evidence="5" type="ORF">FDK13_20475</name>
</gene>
<feature type="chain" id="PRO_5020442004" evidence="1">
    <location>
        <begin position="20"/>
        <end position="606"/>
    </location>
</feature>
<feature type="domain" description="Peptidase M61 N-terminal" evidence="4">
    <location>
        <begin position="23"/>
        <end position="188"/>
    </location>
</feature>
<dbReference type="InterPro" id="IPR027268">
    <property type="entry name" value="Peptidase_M4/M1_CTD_sf"/>
</dbReference>
<reference evidence="5 6" key="1">
    <citation type="submission" date="2019-05" db="EMBL/GenBank/DDBJ databases">
        <title>Dyadobacter AR-3-8 sp. nov., isolated from arctic soil.</title>
        <authorList>
            <person name="Chaudhary D.K."/>
        </authorList>
    </citation>
    <scope>NUCLEOTIDE SEQUENCE [LARGE SCALE GENOMIC DNA]</scope>
    <source>
        <strain evidence="5 6">AR-3-8</strain>
    </source>
</reference>
<dbReference type="Proteomes" id="UP000304900">
    <property type="component" value="Unassembled WGS sequence"/>
</dbReference>
<feature type="domain" description="Peptidase M61 catalytic" evidence="2">
    <location>
        <begin position="284"/>
        <end position="402"/>
    </location>
</feature>
<comment type="caution">
    <text evidence="5">The sequence shown here is derived from an EMBL/GenBank/DDBJ whole genome shotgun (WGS) entry which is preliminary data.</text>
</comment>
<sequence>MNRSLGFIALLFTFYSATAQKISYNVTFPNITHHEAQIDVTVTGATQNQLLFRMSRSSPGRYATHEFGKNVYDVKGFDQAGKPLSVLRVDGDVYQVNTSNGFAKVRYTLFANYPDGTYAGVDQNSIQLNMPAAFMWVKELENAPMDVTFNLPEGKKWTFATQLKPTEKVNVFTAPNLQYFMDSPVKIGSLVIKSWNLTNPDKKSYEFRLALEVDSNDSLITTFAAKIKKITQEAQAIYGEFPAFDYGKYTFLASINPYVKGDGMEHRNSTMIALPTQFDGSNNLLGVFSHEFFHAWNVERIRPKSLEPFNYEKSNMSRELWFAEGFTQYYGELLLKRGDFVTVEDFANGLLTGLVNTKENTPGAKRISPADASCMAVFVDAGVAVDKTNYPNTYTSYYPYGASIALALELELLNRKLTLDDYMKAVWLKLGKTENVYVIPDLQAVLESVTGDKAFAAGFFRKYIYGHESYDYAPLLQKAGFFLKKQFEGQAWIGNVRYKENSELVISANTTIGTPLYKGGVDIDDQILKLDGKSVKKEADIKAILDAHKPGDEIELEFLHRKDVILGMIKLAENPKLIVVPNEKADLPLGDGALAIRKRWIESKVK</sequence>
<protein>
    <submittedName>
        <fullName evidence="5">M61 family metallopeptidase</fullName>
    </submittedName>
</protein>
<dbReference type="Gene3D" id="2.60.40.3650">
    <property type="match status" value="1"/>
</dbReference>
<dbReference type="AlphaFoldDB" id="A0A4U6CZ59"/>
<feature type="domain" description="PDZ" evidence="3">
    <location>
        <begin position="508"/>
        <end position="563"/>
    </location>
</feature>
<dbReference type="EMBL" id="SZVO01000010">
    <property type="protein sequence ID" value="TKT90119.1"/>
    <property type="molecule type" value="Genomic_DNA"/>
</dbReference>
<name>A0A4U6CZ59_9BACT</name>
<dbReference type="RefSeq" id="WP_137341883.1">
    <property type="nucleotide sequence ID" value="NZ_BSQH01000004.1"/>
</dbReference>
<dbReference type="SUPFAM" id="SSF50156">
    <property type="entry name" value="PDZ domain-like"/>
    <property type="match status" value="1"/>
</dbReference>
<dbReference type="Gene3D" id="1.10.390.10">
    <property type="entry name" value="Neutral Protease Domain 2"/>
    <property type="match status" value="1"/>
</dbReference>
<dbReference type="InterPro" id="IPR036034">
    <property type="entry name" value="PDZ_sf"/>
</dbReference>
<dbReference type="OrthoDB" id="9778516at2"/>
<dbReference type="SUPFAM" id="SSF55486">
    <property type="entry name" value="Metalloproteases ('zincins'), catalytic domain"/>
    <property type="match status" value="1"/>
</dbReference>
<evidence type="ECO:0000313" key="5">
    <source>
        <dbReference type="EMBL" id="TKT90119.1"/>
    </source>
</evidence>
<keyword evidence="1" id="KW-0732">Signal</keyword>
<dbReference type="Pfam" id="PF13180">
    <property type="entry name" value="PDZ_2"/>
    <property type="match status" value="1"/>
</dbReference>
<accession>A0A4U6CZ59</accession>
<evidence type="ECO:0000259" key="2">
    <source>
        <dbReference type="Pfam" id="PF05299"/>
    </source>
</evidence>
<evidence type="ECO:0000313" key="6">
    <source>
        <dbReference type="Proteomes" id="UP000304900"/>
    </source>
</evidence>
<evidence type="ECO:0000259" key="4">
    <source>
        <dbReference type="Pfam" id="PF17899"/>
    </source>
</evidence>
<evidence type="ECO:0000259" key="3">
    <source>
        <dbReference type="Pfam" id="PF13180"/>
    </source>
</evidence>
<dbReference type="InterPro" id="IPR040756">
    <property type="entry name" value="Peptidase_M61_N"/>
</dbReference>
<dbReference type="InterPro" id="IPR001478">
    <property type="entry name" value="PDZ"/>
</dbReference>
<keyword evidence="6" id="KW-1185">Reference proteome</keyword>